<dbReference type="EMBL" id="MU275840">
    <property type="protein sequence ID" value="KAI0053363.1"/>
    <property type="molecule type" value="Genomic_DNA"/>
</dbReference>
<protein>
    <submittedName>
        <fullName evidence="1">Uncharacterized protein</fullName>
    </submittedName>
</protein>
<reference evidence="1" key="2">
    <citation type="journal article" date="2022" name="New Phytol.">
        <title>Evolutionary transition to the ectomycorrhizal habit in the genomes of a hyperdiverse lineage of mushroom-forming fungi.</title>
        <authorList>
            <person name="Looney B."/>
            <person name="Miyauchi S."/>
            <person name="Morin E."/>
            <person name="Drula E."/>
            <person name="Courty P.E."/>
            <person name="Kohler A."/>
            <person name="Kuo A."/>
            <person name="LaButti K."/>
            <person name="Pangilinan J."/>
            <person name="Lipzen A."/>
            <person name="Riley R."/>
            <person name="Andreopoulos W."/>
            <person name="He G."/>
            <person name="Johnson J."/>
            <person name="Nolan M."/>
            <person name="Tritt A."/>
            <person name="Barry K.W."/>
            <person name="Grigoriev I.V."/>
            <person name="Nagy L.G."/>
            <person name="Hibbett D."/>
            <person name="Henrissat B."/>
            <person name="Matheny P.B."/>
            <person name="Labbe J."/>
            <person name="Martin F.M."/>
        </authorList>
    </citation>
    <scope>NUCLEOTIDE SEQUENCE</scope>
    <source>
        <strain evidence="1">FP105234-sp</strain>
    </source>
</reference>
<evidence type="ECO:0000313" key="1">
    <source>
        <dbReference type="EMBL" id="KAI0053363.1"/>
    </source>
</evidence>
<dbReference type="Proteomes" id="UP000814033">
    <property type="component" value="Unassembled WGS sequence"/>
</dbReference>
<gene>
    <name evidence="1" type="ORF">FA95DRAFT_734072</name>
</gene>
<keyword evidence="2" id="KW-1185">Reference proteome</keyword>
<evidence type="ECO:0000313" key="2">
    <source>
        <dbReference type="Proteomes" id="UP000814033"/>
    </source>
</evidence>
<proteinExistence type="predicted"/>
<accession>A0ACB8SC14</accession>
<reference evidence="1" key="1">
    <citation type="submission" date="2021-02" db="EMBL/GenBank/DDBJ databases">
        <authorList>
            <consortium name="DOE Joint Genome Institute"/>
            <person name="Ahrendt S."/>
            <person name="Looney B.P."/>
            <person name="Miyauchi S."/>
            <person name="Morin E."/>
            <person name="Drula E."/>
            <person name="Courty P.E."/>
            <person name="Chicoki N."/>
            <person name="Fauchery L."/>
            <person name="Kohler A."/>
            <person name="Kuo A."/>
            <person name="Labutti K."/>
            <person name="Pangilinan J."/>
            <person name="Lipzen A."/>
            <person name="Riley R."/>
            <person name="Andreopoulos W."/>
            <person name="He G."/>
            <person name="Johnson J."/>
            <person name="Barry K.W."/>
            <person name="Grigoriev I.V."/>
            <person name="Nagy L."/>
            <person name="Hibbett D."/>
            <person name="Henrissat B."/>
            <person name="Matheny P.B."/>
            <person name="Labbe J."/>
            <person name="Martin F."/>
        </authorList>
    </citation>
    <scope>NUCLEOTIDE SEQUENCE</scope>
    <source>
        <strain evidence="1">FP105234-sp</strain>
    </source>
</reference>
<organism evidence="1 2">
    <name type="scientific">Auriscalpium vulgare</name>
    <dbReference type="NCBI Taxonomy" id="40419"/>
    <lineage>
        <taxon>Eukaryota</taxon>
        <taxon>Fungi</taxon>
        <taxon>Dikarya</taxon>
        <taxon>Basidiomycota</taxon>
        <taxon>Agaricomycotina</taxon>
        <taxon>Agaricomycetes</taxon>
        <taxon>Russulales</taxon>
        <taxon>Auriscalpiaceae</taxon>
        <taxon>Auriscalpium</taxon>
    </lineage>
</organism>
<name>A0ACB8SC14_9AGAM</name>
<sequence>MDLDPDLVWASTRAGRTKVWGKCVGDSALSALAYIYPASISIPPTLHNATLAICPRRGHTAPRQTPCPPPHQNKHKPCRRACSAESRTTPGARRSVQPRRLLPRAPAHRRRPGERRLAVVAEEAPSRQSLFSQKGSASTGAAIRREDKFGILSILDSLALEPETPPADDRLLSPYTEDTACDEEALRQAYGARRAAWCEVSSGGAGAGIGSLFVGDEDEDEDGVGASVWGRL</sequence>
<comment type="caution">
    <text evidence="1">The sequence shown here is derived from an EMBL/GenBank/DDBJ whole genome shotgun (WGS) entry which is preliminary data.</text>
</comment>